<accession>A0ABU4GTD9</accession>
<keyword evidence="3" id="KW-1185">Reference proteome</keyword>
<keyword evidence="1" id="KW-0472">Membrane</keyword>
<gene>
    <name evidence="2" type="ORF">RZO55_24890</name>
</gene>
<sequence>MSDTKEAFKKKKKLQILVPILGLIVAIALFLLSIRPAAVLVIIGIVIFSKINWRCPKCNHYLGKGSNPNICSNCGEELQ</sequence>
<evidence type="ECO:0000313" key="3">
    <source>
        <dbReference type="Proteomes" id="UP001276854"/>
    </source>
</evidence>
<dbReference type="RefSeq" id="WP_318066975.1">
    <property type="nucleotide sequence ID" value="NZ_JAWONS010000329.1"/>
</dbReference>
<evidence type="ECO:0000313" key="2">
    <source>
        <dbReference type="EMBL" id="MDW2800813.1"/>
    </source>
</evidence>
<keyword evidence="1" id="KW-0812">Transmembrane</keyword>
<feature type="transmembrane region" description="Helical" evidence="1">
    <location>
        <begin position="20"/>
        <end position="48"/>
    </location>
</feature>
<comment type="caution">
    <text evidence="2">The sequence shown here is derived from an EMBL/GenBank/DDBJ whole genome shotgun (WGS) entry which is preliminary data.</text>
</comment>
<dbReference type="Proteomes" id="UP001276854">
    <property type="component" value="Unassembled WGS sequence"/>
</dbReference>
<organism evidence="2 3">
    <name type="scientific">Clostridium boliviensis</name>
    <dbReference type="NCBI Taxonomy" id="318465"/>
    <lineage>
        <taxon>Bacteria</taxon>
        <taxon>Bacillati</taxon>
        <taxon>Bacillota</taxon>
        <taxon>Clostridia</taxon>
        <taxon>Eubacteriales</taxon>
        <taxon>Clostridiaceae</taxon>
        <taxon>Clostridium</taxon>
    </lineage>
</organism>
<proteinExistence type="predicted"/>
<evidence type="ECO:0000256" key="1">
    <source>
        <dbReference type="SAM" id="Phobius"/>
    </source>
</evidence>
<keyword evidence="1" id="KW-1133">Transmembrane helix</keyword>
<dbReference type="EMBL" id="JAWONS010000329">
    <property type="protein sequence ID" value="MDW2800813.1"/>
    <property type="molecule type" value="Genomic_DNA"/>
</dbReference>
<protein>
    <submittedName>
        <fullName evidence="2">DUF2614 family zinc ribbon-containing protein</fullName>
    </submittedName>
</protein>
<name>A0ABU4GTD9_9CLOT</name>
<reference evidence="2 3" key="1">
    <citation type="submission" date="2023-10" db="EMBL/GenBank/DDBJ databases">
        <title>A novel Glycoside Hydrolase 43-Like Enzyme from Clostrdium boliviensis is an Endo-xylanase, and a Candidate for Xylooligosaccharides Production from Different Xylan Substrates.</title>
        <authorList>
            <person name="Alvarez M.T."/>
            <person name="Rocabado-Villegas L.R."/>
            <person name="Salas-Veizaga D.M."/>
            <person name="Linares-Pasten J.A."/>
            <person name="Gudmundsdottir E.E."/>
            <person name="Hreggvidsson G.O."/>
            <person name="Adlercreutz P."/>
            <person name="Nordberg Karlsson E."/>
        </authorList>
    </citation>
    <scope>NUCLEOTIDE SEQUENCE [LARGE SCALE GENOMIC DNA]</scope>
    <source>
        <strain evidence="2 3">E-1</strain>
    </source>
</reference>